<gene>
    <name evidence="1" type="primary">WBGene00107815</name>
</gene>
<dbReference type="AlphaFoldDB" id="A0A2A6C973"/>
<evidence type="ECO:0000313" key="1">
    <source>
        <dbReference type="EnsemblMetazoa" id="PPA18261.1"/>
    </source>
</evidence>
<protein>
    <submittedName>
        <fullName evidence="1">Uncharacterized protein</fullName>
    </submittedName>
</protein>
<sequence length="377" mass="41012">MKYCQFIVALCYYFFLVSVQATSFGNSSVVLTAKDLYEGNAENLTTLIDGGRYRVYAVYASSVWDESNMKSVNIRGADGTQLNVAALAKPKSGSAYVLDENNILMAPITVSFSTNAPLNPLAIYIVDADLQASPVVSAQLVNGRVDSALAKMTSSGCTVLSAEMAFELRNFDIEHVWRNLLRLGNLPREGSVSYSYCSGNDDFVAISDPIATISSNGAANFRFDLKRAPAWSGSITPHGGTAFLSNGWLSESESYNVDYHNDFVLTRDYDFGRSTFTQLDHTALGWATAATSIEFTCRDPSGDIVIKARDSNHFWFDDMTYCSSVFLNVTVDLGSSASTPSSSNTIGPRFKFVVTSGATKQSVFIVILATLVARYVQ</sequence>
<accession>A0A2A6C973</accession>
<reference evidence="1" key="2">
    <citation type="submission" date="2022-06" db="UniProtKB">
        <authorList>
            <consortium name="EnsemblMetazoa"/>
        </authorList>
    </citation>
    <scope>IDENTIFICATION</scope>
    <source>
        <strain evidence="1">PS312</strain>
    </source>
</reference>
<evidence type="ECO:0000313" key="2">
    <source>
        <dbReference type="Proteomes" id="UP000005239"/>
    </source>
</evidence>
<name>A0A2A6C973_PRIPA</name>
<keyword evidence="2" id="KW-1185">Reference proteome</keyword>
<proteinExistence type="predicted"/>
<dbReference type="Proteomes" id="UP000005239">
    <property type="component" value="Unassembled WGS sequence"/>
</dbReference>
<accession>A0A8R1YKW6</accession>
<reference evidence="2" key="1">
    <citation type="journal article" date="2008" name="Nat. Genet.">
        <title>The Pristionchus pacificus genome provides a unique perspective on nematode lifestyle and parasitism.</title>
        <authorList>
            <person name="Dieterich C."/>
            <person name="Clifton S.W."/>
            <person name="Schuster L.N."/>
            <person name="Chinwalla A."/>
            <person name="Delehaunty K."/>
            <person name="Dinkelacker I."/>
            <person name="Fulton L."/>
            <person name="Fulton R."/>
            <person name="Godfrey J."/>
            <person name="Minx P."/>
            <person name="Mitreva M."/>
            <person name="Roeseler W."/>
            <person name="Tian H."/>
            <person name="Witte H."/>
            <person name="Yang S.P."/>
            <person name="Wilson R.K."/>
            <person name="Sommer R.J."/>
        </authorList>
    </citation>
    <scope>NUCLEOTIDE SEQUENCE [LARGE SCALE GENOMIC DNA]</scope>
    <source>
        <strain evidence="2">PS312</strain>
    </source>
</reference>
<dbReference type="EnsemblMetazoa" id="PPA18261.1">
    <property type="protein sequence ID" value="PPA18261.1"/>
    <property type="gene ID" value="WBGene00107815"/>
</dbReference>
<organism evidence="1 2">
    <name type="scientific">Pristionchus pacificus</name>
    <name type="common">Parasitic nematode worm</name>
    <dbReference type="NCBI Taxonomy" id="54126"/>
    <lineage>
        <taxon>Eukaryota</taxon>
        <taxon>Metazoa</taxon>
        <taxon>Ecdysozoa</taxon>
        <taxon>Nematoda</taxon>
        <taxon>Chromadorea</taxon>
        <taxon>Rhabditida</taxon>
        <taxon>Rhabditina</taxon>
        <taxon>Diplogasteromorpha</taxon>
        <taxon>Diplogasteroidea</taxon>
        <taxon>Neodiplogasteridae</taxon>
        <taxon>Pristionchus</taxon>
    </lineage>
</organism>